<evidence type="ECO:0000256" key="1">
    <source>
        <dbReference type="ARBA" id="ARBA00004141"/>
    </source>
</evidence>
<feature type="transmembrane region" description="Helical" evidence="4">
    <location>
        <begin position="242"/>
        <end position="261"/>
    </location>
</feature>
<comment type="subcellular location">
    <subcellularLocation>
        <location evidence="1">Membrane</location>
        <topology evidence="1">Multi-pass membrane protein</topology>
    </subcellularLocation>
</comment>
<dbReference type="GO" id="GO:0022857">
    <property type="term" value="F:transmembrane transporter activity"/>
    <property type="evidence" value="ECO:0007669"/>
    <property type="project" value="InterPro"/>
</dbReference>
<dbReference type="InterPro" id="IPR050327">
    <property type="entry name" value="Proton-linked_MCT"/>
</dbReference>
<dbReference type="RefSeq" id="XP_031000800.1">
    <property type="nucleotide sequence ID" value="XM_031133958.1"/>
</dbReference>
<comment type="caution">
    <text evidence="6">The sequence shown here is derived from an EMBL/GenBank/DDBJ whole genome shotgun (WGS) entry which is preliminary data.</text>
</comment>
<dbReference type="InterPro" id="IPR020846">
    <property type="entry name" value="MFS_dom"/>
</dbReference>
<dbReference type="Gene3D" id="1.20.1250.20">
    <property type="entry name" value="MFS general substrate transporter like domains"/>
    <property type="match status" value="1"/>
</dbReference>
<sequence>MGRSSRDQEMQTSSGFHGRAIMSQSSREDSIGQDKKADTDIEPEASVRGSEDVEAAAVPTKPWAAASPPPPALSDVPDGGLDAWLQVLGSWVIMVNTWGLVNSYGVYQTYYETVLLPSQTSSAISWMGSLQAALLMVLGVVSGPLYDAGHLKLLVRAGLFLIVLGMFMTSLCRAYWQVLLAQGFCVGVGMGLVFLPSTAVISQYFRRHRALALGIASSGSPVVGMVFPIIFTHLVGSVGFGWATRVIAFILLGLDVIPVIFMHPRIATTTTATTPQHSPLPEPAETPQQQQQQQEKKKLPPKRRPRFDPSALRDVPYLLIAAASFFAFLTLYVAFFYIQLYAEQLARADSHPPPSLAPYLVTLLNAGSVVGRILPNALADRAGSLNVLLACTGASAALAYAWLGTRGLGGLAAFALLYGGFSGGVLSVLPSVVMAMTPDLSRLGARMAVLFLLGGLSVLCGTPIAGAVLGGASEAEWKGMIGYSAAGLTVATVLLCVSRAILYRKTGKIRQ</sequence>
<dbReference type="SUPFAM" id="SSF103473">
    <property type="entry name" value="MFS general substrate transporter"/>
    <property type="match status" value="1"/>
</dbReference>
<gene>
    <name evidence="6" type="ORF">E0L32_011250</name>
</gene>
<dbReference type="InterPro" id="IPR011701">
    <property type="entry name" value="MFS"/>
</dbReference>
<dbReference type="AlphaFoldDB" id="A0A507BNG5"/>
<feature type="transmembrane region" description="Helical" evidence="4">
    <location>
        <begin position="153"/>
        <end position="169"/>
    </location>
</feature>
<dbReference type="InParanoid" id="A0A507BNG5"/>
<dbReference type="PROSITE" id="PS50850">
    <property type="entry name" value="MFS"/>
    <property type="match status" value="1"/>
</dbReference>
<protein>
    <recommendedName>
        <fullName evidence="5">Major facilitator superfamily (MFS) profile domain-containing protein</fullName>
    </recommendedName>
</protein>
<keyword evidence="4" id="KW-0812">Transmembrane</keyword>
<evidence type="ECO:0000259" key="5">
    <source>
        <dbReference type="PROSITE" id="PS50850"/>
    </source>
</evidence>
<dbReference type="PANTHER" id="PTHR11360:SF234">
    <property type="entry name" value="MFS-TYPE TRANSPORTER DBAD-RELATED"/>
    <property type="match status" value="1"/>
</dbReference>
<feature type="transmembrane region" description="Helical" evidence="4">
    <location>
        <begin position="415"/>
        <end position="436"/>
    </location>
</feature>
<keyword evidence="7" id="KW-1185">Reference proteome</keyword>
<feature type="compositionally biased region" description="Basic and acidic residues" evidence="3">
    <location>
        <begin position="26"/>
        <end position="39"/>
    </location>
</feature>
<dbReference type="EMBL" id="SKBQ01000101">
    <property type="protein sequence ID" value="TPX19089.1"/>
    <property type="molecule type" value="Genomic_DNA"/>
</dbReference>
<evidence type="ECO:0000256" key="4">
    <source>
        <dbReference type="SAM" id="Phobius"/>
    </source>
</evidence>
<feature type="domain" description="Major facilitator superfamily (MFS) profile" evidence="5">
    <location>
        <begin position="82"/>
        <end position="508"/>
    </location>
</feature>
<feature type="transmembrane region" description="Helical" evidence="4">
    <location>
        <begin position="175"/>
        <end position="198"/>
    </location>
</feature>
<reference evidence="6 7" key="1">
    <citation type="submission" date="2019-06" db="EMBL/GenBank/DDBJ databases">
        <title>Draft genome sequence of the filamentous fungus Phialemoniopsis curvata isolated from diesel fuel.</title>
        <authorList>
            <person name="Varaljay V.A."/>
            <person name="Lyon W.J."/>
            <person name="Crouch A.L."/>
            <person name="Drake C.E."/>
            <person name="Hollomon J.M."/>
            <person name="Nadeau L.J."/>
            <person name="Nunn H.S."/>
            <person name="Stevenson B.S."/>
            <person name="Bojanowski C.L."/>
            <person name="Crookes-Goodson W.J."/>
        </authorList>
    </citation>
    <scope>NUCLEOTIDE SEQUENCE [LARGE SCALE GENOMIC DNA]</scope>
    <source>
        <strain evidence="6 7">D216</strain>
    </source>
</reference>
<feature type="region of interest" description="Disordered" evidence="3">
    <location>
        <begin position="1"/>
        <end position="72"/>
    </location>
</feature>
<dbReference type="PANTHER" id="PTHR11360">
    <property type="entry name" value="MONOCARBOXYLATE TRANSPORTER"/>
    <property type="match status" value="1"/>
</dbReference>
<proteinExistence type="inferred from homology"/>
<feature type="transmembrane region" description="Helical" evidence="4">
    <location>
        <begin position="83"/>
        <end position="104"/>
    </location>
</feature>
<feature type="transmembrane region" description="Helical" evidence="4">
    <location>
        <begin position="210"/>
        <end position="230"/>
    </location>
</feature>
<evidence type="ECO:0000313" key="7">
    <source>
        <dbReference type="Proteomes" id="UP000319257"/>
    </source>
</evidence>
<feature type="transmembrane region" description="Helical" evidence="4">
    <location>
        <begin position="448"/>
        <end position="469"/>
    </location>
</feature>
<dbReference type="GeneID" id="41978697"/>
<evidence type="ECO:0000313" key="6">
    <source>
        <dbReference type="EMBL" id="TPX19089.1"/>
    </source>
</evidence>
<organism evidence="6 7">
    <name type="scientific">Thyridium curvatum</name>
    <dbReference type="NCBI Taxonomy" id="1093900"/>
    <lineage>
        <taxon>Eukaryota</taxon>
        <taxon>Fungi</taxon>
        <taxon>Dikarya</taxon>
        <taxon>Ascomycota</taxon>
        <taxon>Pezizomycotina</taxon>
        <taxon>Sordariomycetes</taxon>
        <taxon>Sordariomycetidae</taxon>
        <taxon>Thyridiales</taxon>
        <taxon>Thyridiaceae</taxon>
        <taxon>Thyridium</taxon>
    </lineage>
</organism>
<feature type="transmembrane region" description="Helical" evidence="4">
    <location>
        <begin position="356"/>
        <end position="374"/>
    </location>
</feature>
<keyword evidence="4" id="KW-1133">Transmembrane helix</keyword>
<accession>A0A507BNG5</accession>
<dbReference type="OrthoDB" id="6509908at2759"/>
<dbReference type="Pfam" id="PF07690">
    <property type="entry name" value="MFS_1"/>
    <property type="match status" value="1"/>
</dbReference>
<comment type="similarity">
    <text evidence="2">Belongs to the major facilitator superfamily. Monocarboxylate porter (TC 2.A.1.13) family.</text>
</comment>
<feature type="region of interest" description="Disordered" evidence="3">
    <location>
        <begin position="271"/>
        <end position="308"/>
    </location>
</feature>
<feature type="transmembrane region" description="Helical" evidence="4">
    <location>
        <begin position="386"/>
        <end position="403"/>
    </location>
</feature>
<evidence type="ECO:0000256" key="3">
    <source>
        <dbReference type="SAM" id="MobiDB-lite"/>
    </source>
</evidence>
<dbReference type="Proteomes" id="UP000319257">
    <property type="component" value="Unassembled WGS sequence"/>
</dbReference>
<feature type="transmembrane region" description="Helical" evidence="4">
    <location>
        <begin position="481"/>
        <end position="502"/>
    </location>
</feature>
<dbReference type="InterPro" id="IPR036259">
    <property type="entry name" value="MFS_trans_sf"/>
</dbReference>
<keyword evidence="4" id="KW-0472">Membrane</keyword>
<name>A0A507BNG5_9PEZI</name>
<feature type="transmembrane region" description="Helical" evidence="4">
    <location>
        <begin position="124"/>
        <end position="146"/>
    </location>
</feature>
<dbReference type="GO" id="GO:0016020">
    <property type="term" value="C:membrane"/>
    <property type="evidence" value="ECO:0007669"/>
    <property type="project" value="UniProtKB-SubCell"/>
</dbReference>
<feature type="transmembrane region" description="Helical" evidence="4">
    <location>
        <begin position="315"/>
        <end position="336"/>
    </location>
</feature>
<evidence type="ECO:0000256" key="2">
    <source>
        <dbReference type="ARBA" id="ARBA00006727"/>
    </source>
</evidence>
<feature type="compositionally biased region" description="Low complexity" evidence="3">
    <location>
        <begin position="55"/>
        <end position="66"/>
    </location>
</feature>